<evidence type="ECO:0000256" key="11">
    <source>
        <dbReference type="ARBA" id="ARBA00023136"/>
    </source>
</evidence>
<feature type="domain" description="Histidine kinase" evidence="14">
    <location>
        <begin position="162"/>
        <end position="379"/>
    </location>
</feature>
<evidence type="ECO:0000256" key="12">
    <source>
        <dbReference type="ARBA" id="ARBA00039401"/>
    </source>
</evidence>
<dbReference type="SUPFAM" id="SSF55874">
    <property type="entry name" value="ATPase domain of HSP90 chaperone/DNA topoisomerase II/histidine kinase"/>
    <property type="match status" value="1"/>
</dbReference>
<evidence type="ECO:0000256" key="10">
    <source>
        <dbReference type="ARBA" id="ARBA00023012"/>
    </source>
</evidence>
<dbReference type="RefSeq" id="WP_070856786.1">
    <property type="nucleotide sequence ID" value="NZ_CP175786.1"/>
</dbReference>
<dbReference type="PRINTS" id="PR00344">
    <property type="entry name" value="BCTRLSENSOR"/>
</dbReference>
<evidence type="ECO:0000256" key="8">
    <source>
        <dbReference type="ARBA" id="ARBA00022777"/>
    </source>
</evidence>
<protein>
    <recommendedName>
        <fullName evidence="12">Sensor-like histidine kinase SenX3</fullName>
        <ecNumber evidence="3">2.7.13.3</ecNumber>
    </recommendedName>
</protein>
<gene>
    <name evidence="15" type="ORF">QP460_010505</name>
</gene>
<dbReference type="SMART" id="SM00387">
    <property type="entry name" value="HATPase_c"/>
    <property type="match status" value="1"/>
</dbReference>
<dbReference type="InterPro" id="IPR004358">
    <property type="entry name" value="Sig_transdc_His_kin-like_C"/>
</dbReference>
<evidence type="ECO:0000256" key="5">
    <source>
        <dbReference type="ARBA" id="ARBA00022553"/>
    </source>
</evidence>
<dbReference type="GO" id="GO:0005524">
    <property type="term" value="F:ATP binding"/>
    <property type="evidence" value="ECO:0007669"/>
    <property type="project" value="UniProtKB-KW"/>
</dbReference>
<dbReference type="InterPro" id="IPR003661">
    <property type="entry name" value="HisK_dim/P_dom"/>
</dbReference>
<keyword evidence="5" id="KW-0597">Phosphoprotein</keyword>
<dbReference type="FunFam" id="1.10.287.130:FF:000008">
    <property type="entry name" value="Two-component sensor histidine kinase"/>
    <property type="match status" value="1"/>
</dbReference>
<dbReference type="Proteomes" id="UP001223646">
    <property type="component" value="Unassembled WGS sequence"/>
</dbReference>
<dbReference type="PANTHER" id="PTHR45453:SF1">
    <property type="entry name" value="PHOSPHATE REGULON SENSOR PROTEIN PHOR"/>
    <property type="match status" value="1"/>
</dbReference>
<name>A0AAW9SNA9_CORAY</name>
<keyword evidence="4" id="KW-1003">Cell membrane</keyword>
<keyword evidence="11" id="KW-0472">Membrane</keyword>
<feature type="compositionally biased region" description="Basic and acidic residues" evidence="13">
    <location>
        <begin position="419"/>
        <end position="435"/>
    </location>
</feature>
<keyword evidence="7" id="KW-0547">Nucleotide-binding</keyword>
<dbReference type="GO" id="GO:0016036">
    <property type="term" value="P:cellular response to phosphate starvation"/>
    <property type="evidence" value="ECO:0007669"/>
    <property type="project" value="TreeGrafter"/>
</dbReference>
<dbReference type="GO" id="GO:0005886">
    <property type="term" value="C:plasma membrane"/>
    <property type="evidence" value="ECO:0007669"/>
    <property type="project" value="UniProtKB-SubCell"/>
</dbReference>
<dbReference type="InterPro" id="IPR003594">
    <property type="entry name" value="HATPase_dom"/>
</dbReference>
<dbReference type="GO" id="GO:0000155">
    <property type="term" value="F:phosphorelay sensor kinase activity"/>
    <property type="evidence" value="ECO:0007669"/>
    <property type="project" value="InterPro"/>
</dbReference>
<keyword evidence="10" id="KW-0902">Two-component regulatory system</keyword>
<evidence type="ECO:0000256" key="1">
    <source>
        <dbReference type="ARBA" id="ARBA00000085"/>
    </source>
</evidence>
<keyword evidence="6" id="KW-0808">Transferase</keyword>
<evidence type="ECO:0000256" key="6">
    <source>
        <dbReference type="ARBA" id="ARBA00022679"/>
    </source>
</evidence>
<evidence type="ECO:0000259" key="14">
    <source>
        <dbReference type="PROSITE" id="PS50109"/>
    </source>
</evidence>
<keyword evidence="9 15" id="KW-0067">ATP-binding</keyword>
<evidence type="ECO:0000256" key="3">
    <source>
        <dbReference type="ARBA" id="ARBA00012438"/>
    </source>
</evidence>
<accession>A0AAW9SNA9</accession>
<dbReference type="Gene3D" id="3.30.565.10">
    <property type="entry name" value="Histidine kinase-like ATPase, C-terminal domain"/>
    <property type="match status" value="1"/>
</dbReference>
<dbReference type="Pfam" id="PF00512">
    <property type="entry name" value="HisKA"/>
    <property type="match status" value="1"/>
</dbReference>
<dbReference type="InterPro" id="IPR050351">
    <property type="entry name" value="BphY/WalK/GraS-like"/>
</dbReference>
<organism evidence="15 16">
    <name type="scientific">Corynebacterium amycolatum</name>
    <dbReference type="NCBI Taxonomy" id="43765"/>
    <lineage>
        <taxon>Bacteria</taxon>
        <taxon>Bacillati</taxon>
        <taxon>Actinomycetota</taxon>
        <taxon>Actinomycetes</taxon>
        <taxon>Mycobacteriales</taxon>
        <taxon>Corynebacteriaceae</taxon>
        <taxon>Corynebacterium</taxon>
    </lineage>
</organism>
<reference evidence="15" key="2">
    <citation type="submission" date="2024-05" db="EMBL/GenBank/DDBJ databases">
        <authorList>
            <person name="Wolfe A."/>
        </authorList>
    </citation>
    <scope>NUCLEOTIDE SEQUENCE</scope>
    <source>
        <strain evidence="15">UMB1064</strain>
    </source>
</reference>
<dbReference type="EMBL" id="JASOOY020000034">
    <property type="protein sequence ID" value="MEO3718012.1"/>
    <property type="molecule type" value="Genomic_DNA"/>
</dbReference>
<evidence type="ECO:0000256" key="4">
    <source>
        <dbReference type="ARBA" id="ARBA00022475"/>
    </source>
</evidence>
<dbReference type="InterPro" id="IPR036097">
    <property type="entry name" value="HisK_dim/P_sf"/>
</dbReference>
<dbReference type="GO" id="GO:0004721">
    <property type="term" value="F:phosphoprotein phosphatase activity"/>
    <property type="evidence" value="ECO:0007669"/>
    <property type="project" value="TreeGrafter"/>
</dbReference>
<dbReference type="Gene3D" id="1.10.287.130">
    <property type="match status" value="1"/>
</dbReference>
<evidence type="ECO:0000313" key="15">
    <source>
        <dbReference type="EMBL" id="MEO3718012.1"/>
    </source>
</evidence>
<evidence type="ECO:0000256" key="7">
    <source>
        <dbReference type="ARBA" id="ARBA00022741"/>
    </source>
</evidence>
<evidence type="ECO:0000256" key="9">
    <source>
        <dbReference type="ARBA" id="ARBA00022840"/>
    </source>
</evidence>
<dbReference type="PROSITE" id="PS50109">
    <property type="entry name" value="HIS_KIN"/>
    <property type="match status" value="1"/>
</dbReference>
<feature type="region of interest" description="Disordered" evidence="13">
    <location>
        <begin position="384"/>
        <end position="435"/>
    </location>
</feature>
<dbReference type="InterPro" id="IPR036890">
    <property type="entry name" value="HATPase_C_sf"/>
</dbReference>
<proteinExistence type="predicted"/>
<feature type="compositionally biased region" description="Basic residues" evidence="13">
    <location>
        <begin position="406"/>
        <end position="418"/>
    </location>
</feature>
<dbReference type="Pfam" id="PF02518">
    <property type="entry name" value="HATPase_c"/>
    <property type="match status" value="1"/>
</dbReference>
<comment type="catalytic activity">
    <reaction evidence="1">
        <text>ATP + protein L-histidine = ADP + protein N-phospho-L-histidine.</text>
        <dbReference type="EC" id="2.7.13.3"/>
    </reaction>
</comment>
<dbReference type="CDD" id="cd00075">
    <property type="entry name" value="HATPase"/>
    <property type="match status" value="1"/>
</dbReference>
<dbReference type="SUPFAM" id="SSF47384">
    <property type="entry name" value="Homodimeric domain of signal transducing histidine kinase"/>
    <property type="match status" value="1"/>
</dbReference>
<dbReference type="CDD" id="cd00082">
    <property type="entry name" value="HisKA"/>
    <property type="match status" value="1"/>
</dbReference>
<dbReference type="AlphaFoldDB" id="A0AAW9SNA9"/>
<comment type="subcellular location">
    <subcellularLocation>
        <location evidence="2">Cell membrane</location>
    </subcellularLocation>
</comment>
<keyword evidence="8" id="KW-0418">Kinase</keyword>
<evidence type="ECO:0000256" key="2">
    <source>
        <dbReference type="ARBA" id="ARBA00004236"/>
    </source>
</evidence>
<reference evidence="15" key="1">
    <citation type="submission" date="2023-05" db="EMBL/GenBank/DDBJ databases">
        <authorList>
            <person name="Du J."/>
        </authorList>
    </citation>
    <scope>NUCLEOTIDE SEQUENCE</scope>
    <source>
        <strain evidence="15">UMB1064</strain>
    </source>
</reference>
<evidence type="ECO:0000256" key="13">
    <source>
        <dbReference type="SAM" id="MobiDB-lite"/>
    </source>
</evidence>
<dbReference type="FunFam" id="3.30.565.10:FF:000006">
    <property type="entry name" value="Sensor histidine kinase WalK"/>
    <property type="match status" value="1"/>
</dbReference>
<sequence>MSKIIIAALLGAAVMAAVLILGGVVSGAYNAARRQRSDEESSITTMAQVMHLAIQKSPTGVVVVDISRDLILSNSMAHKLGLVYERRLNDVGWEAAEKVFDSQEDQELTLVLPSRRAGAPDTIVRCQLTPLSLVDDRFVVIYAADVSEQARMEAARRDFVANVSHELKTPVGAISLLVEALNEATDDPVAVRHFSESLTQESKRMSTMITELISLSKLQGAEPLPDMSPVKVEEIVQAAVRRNQMLAEQAGIEITVDCEPELVVEGERSLLITAVSNLISNAINYSPEATPVSVTAVKEDNDTVAIRVTDRGIGISQANQKRIFERFFRADKARSRATGGTGLGLAIVKHVAANHKGTVKLWSRLGTGSTFTIELPLMDKTGSASNDGDVSARLPIGHTPPAGKLVAKKNAQRGTGKSRGKDKDSQNKDSKEGMK</sequence>
<dbReference type="PANTHER" id="PTHR45453">
    <property type="entry name" value="PHOSPHATE REGULON SENSOR PROTEIN PHOR"/>
    <property type="match status" value="1"/>
</dbReference>
<dbReference type="InterPro" id="IPR005467">
    <property type="entry name" value="His_kinase_dom"/>
</dbReference>
<dbReference type="SMART" id="SM00388">
    <property type="entry name" value="HisKA"/>
    <property type="match status" value="1"/>
</dbReference>
<dbReference type="EC" id="2.7.13.3" evidence="3"/>
<evidence type="ECO:0000313" key="16">
    <source>
        <dbReference type="Proteomes" id="UP001223646"/>
    </source>
</evidence>
<comment type="caution">
    <text evidence="15">The sequence shown here is derived from an EMBL/GenBank/DDBJ whole genome shotgun (WGS) entry which is preliminary data.</text>
</comment>